<evidence type="ECO:0000256" key="6">
    <source>
        <dbReference type="ARBA" id="ARBA00022695"/>
    </source>
</evidence>
<evidence type="ECO:0000259" key="12">
    <source>
        <dbReference type="Pfam" id="PF25087"/>
    </source>
</evidence>
<evidence type="ECO:0000256" key="7">
    <source>
        <dbReference type="ARBA" id="ARBA00023268"/>
    </source>
</evidence>
<dbReference type="Gene3D" id="3.90.550.10">
    <property type="entry name" value="Spore Coat Polysaccharide Biosynthesis Protein SpsA, Chain A"/>
    <property type="match status" value="1"/>
</dbReference>
<proteinExistence type="inferred from homology"/>
<dbReference type="Pfam" id="PF25087">
    <property type="entry name" value="GMPPB_C"/>
    <property type="match status" value="1"/>
</dbReference>
<reference evidence="13" key="1">
    <citation type="submission" date="2024-03" db="EMBL/GenBank/DDBJ databases">
        <title>Complete genome sequence of Sulfurisphaera javensis strain KD-1.</title>
        <authorList>
            <person name="Sakai H."/>
            <person name="Nur N."/>
            <person name="Suwanto A."/>
            <person name="Kurosawa N."/>
        </authorList>
    </citation>
    <scope>NUCLEOTIDE SEQUENCE</scope>
    <source>
        <strain evidence="13">KD-1</strain>
    </source>
</reference>
<dbReference type="SUPFAM" id="SSF53448">
    <property type="entry name" value="Nucleotide-diphospho-sugar transferases"/>
    <property type="match status" value="1"/>
</dbReference>
<dbReference type="SUPFAM" id="SSF51161">
    <property type="entry name" value="Trimeric LpxA-like enzymes"/>
    <property type="match status" value="1"/>
</dbReference>
<comment type="pathway">
    <text evidence="2">Nucleotide-sugar biosynthesis; UDP-N-acetyl-alpha-D-glucosamine biosynthesis; UDP-N-acetyl-alpha-D-glucosamine from N-acetyl-alpha-D-glucosamine 1-phosphate: step 1/1.</text>
</comment>
<dbReference type="GO" id="GO:0019134">
    <property type="term" value="F:glucosamine-1-phosphate N-acetyltransferase activity"/>
    <property type="evidence" value="ECO:0007669"/>
    <property type="project" value="UniProtKB-EC"/>
</dbReference>
<evidence type="ECO:0000256" key="2">
    <source>
        <dbReference type="ARBA" id="ARBA00005208"/>
    </source>
</evidence>
<evidence type="ECO:0000256" key="4">
    <source>
        <dbReference type="ARBA" id="ARBA00007947"/>
    </source>
</evidence>
<protein>
    <submittedName>
        <fullName evidence="13">Bifunctional sugar-1-phosphate nucleotidylyltransferase/acetyltransferase</fullName>
    </submittedName>
</protein>
<dbReference type="InterPro" id="IPR029044">
    <property type="entry name" value="Nucleotide-diphossugar_trans"/>
</dbReference>
<dbReference type="InterPro" id="IPR005835">
    <property type="entry name" value="NTP_transferase_dom"/>
</dbReference>
<dbReference type="CDD" id="cd04181">
    <property type="entry name" value="NTP_transferase"/>
    <property type="match status" value="1"/>
</dbReference>
<evidence type="ECO:0000256" key="3">
    <source>
        <dbReference type="ARBA" id="ARBA00007707"/>
    </source>
</evidence>
<dbReference type="NCBIfam" id="NF041173">
    <property type="entry name" value="Sug_nt_acttase_Thmprot"/>
    <property type="match status" value="1"/>
</dbReference>
<keyword evidence="7" id="KW-0511">Multifunctional enzyme</keyword>
<evidence type="ECO:0000256" key="5">
    <source>
        <dbReference type="ARBA" id="ARBA00022679"/>
    </source>
</evidence>
<evidence type="ECO:0000256" key="10">
    <source>
        <dbReference type="ARBA" id="ARBA00048493"/>
    </source>
</evidence>
<dbReference type="PANTHER" id="PTHR43584:SF8">
    <property type="entry name" value="N-ACETYLMURAMATE ALPHA-1-PHOSPHATE URIDYLYLTRANSFERASE"/>
    <property type="match status" value="1"/>
</dbReference>
<dbReference type="NCBIfam" id="TIGR03992">
    <property type="entry name" value="Arch_glmU"/>
    <property type="match status" value="1"/>
</dbReference>
<dbReference type="InterPro" id="IPR011004">
    <property type="entry name" value="Trimer_LpxA-like_sf"/>
</dbReference>
<dbReference type="GO" id="GO:0003977">
    <property type="term" value="F:UDP-N-acetylglucosamine diphosphorylase activity"/>
    <property type="evidence" value="ECO:0007669"/>
    <property type="project" value="UniProtKB-EC"/>
</dbReference>
<feature type="domain" description="Nucleotidyl transferase" evidence="11">
    <location>
        <begin position="2"/>
        <end position="220"/>
    </location>
</feature>
<evidence type="ECO:0000256" key="1">
    <source>
        <dbReference type="ARBA" id="ARBA00005166"/>
    </source>
</evidence>
<dbReference type="InterPro" id="IPR056729">
    <property type="entry name" value="GMPPB_C"/>
</dbReference>
<comment type="catalytic activity">
    <reaction evidence="9">
        <text>alpha-D-glucosamine 1-phosphate + acetyl-CoA = N-acetyl-alpha-D-glucosamine 1-phosphate + CoA + H(+)</text>
        <dbReference type="Rhea" id="RHEA:13725"/>
        <dbReference type="ChEBI" id="CHEBI:15378"/>
        <dbReference type="ChEBI" id="CHEBI:57287"/>
        <dbReference type="ChEBI" id="CHEBI:57288"/>
        <dbReference type="ChEBI" id="CHEBI:57776"/>
        <dbReference type="ChEBI" id="CHEBI:58516"/>
        <dbReference type="EC" id="2.3.1.157"/>
    </reaction>
</comment>
<dbReference type="InterPro" id="IPR023915">
    <property type="entry name" value="Bifunctiontional_GlmU_arc-type"/>
</dbReference>
<dbReference type="KEGG" id="sjv:SJAV_14560"/>
<name>A0AAT9GRK4_9CREN</name>
<evidence type="ECO:0000259" key="11">
    <source>
        <dbReference type="Pfam" id="PF00483"/>
    </source>
</evidence>
<evidence type="ECO:0000313" key="13">
    <source>
        <dbReference type="EMBL" id="BFH73512.1"/>
    </source>
</evidence>
<dbReference type="InterPro" id="IPR050065">
    <property type="entry name" value="GlmU-like"/>
</dbReference>
<keyword evidence="6" id="KW-0548">Nucleotidyltransferase</keyword>
<dbReference type="PANTHER" id="PTHR43584">
    <property type="entry name" value="NUCLEOTIDYL TRANSFERASE"/>
    <property type="match status" value="1"/>
</dbReference>
<comment type="pathway">
    <text evidence="1">Nucleotide-sugar biosynthesis; UDP-N-acetyl-alpha-D-glucosamine biosynthesis; N-acetyl-alpha-D-glucosamine 1-phosphate from alpha-D-glucosamine 6-phosphate (route II): step 2/2.</text>
</comment>
<comment type="similarity">
    <text evidence="3">In the C-terminal section; belongs to the transferase hexapeptide repeat family.</text>
</comment>
<dbReference type="CDD" id="cd05636">
    <property type="entry name" value="LbH_G1P_TT_C_like"/>
    <property type="match status" value="1"/>
</dbReference>
<dbReference type="Pfam" id="PF00483">
    <property type="entry name" value="NTP_transferase"/>
    <property type="match status" value="1"/>
</dbReference>
<keyword evidence="8" id="KW-0012">Acyltransferase</keyword>
<evidence type="ECO:0000256" key="9">
    <source>
        <dbReference type="ARBA" id="ARBA00048247"/>
    </source>
</evidence>
<comment type="similarity">
    <text evidence="4">In the N-terminal section; belongs to the N-acetylglucosamine-1-phosphate uridyltransferase family.</text>
</comment>
<gene>
    <name evidence="13" type="primary">spn</name>
    <name evidence="13" type="ORF">SJAV_14560</name>
</gene>
<comment type="catalytic activity">
    <reaction evidence="10">
        <text>N-acetyl-alpha-D-glucosamine 1-phosphate + UTP + H(+) = UDP-N-acetyl-alpha-D-glucosamine + diphosphate</text>
        <dbReference type="Rhea" id="RHEA:13509"/>
        <dbReference type="ChEBI" id="CHEBI:15378"/>
        <dbReference type="ChEBI" id="CHEBI:33019"/>
        <dbReference type="ChEBI" id="CHEBI:46398"/>
        <dbReference type="ChEBI" id="CHEBI:57705"/>
        <dbReference type="ChEBI" id="CHEBI:57776"/>
        <dbReference type="EC" id="2.7.7.23"/>
    </reaction>
</comment>
<dbReference type="InterPro" id="IPR001451">
    <property type="entry name" value="Hexapep"/>
</dbReference>
<dbReference type="AlphaFoldDB" id="A0AAT9GRK4"/>
<dbReference type="InterPro" id="IPR053650">
    <property type="entry name" value="Sugar-1P_NT/AT"/>
</dbReference>
<dbReference type="RefSeq" id="WP_369609099.1">
    <property type="nucleotide sequence ID" value="NZ_AP031322.1"/>
</dbReference>
<dbReference type="GeneID" id="92354411"/>
<evidence type="ECO:0000256" key="8">
    <source>
        <dbReference type="ARBA" id="ARBA00023315"/>
    </source>
</evidence>
<organism evidence="13">
    <name type="scientific">Sulfurisphaera javensis</name>
    <dbReference type="NCBI Taxonomy" id="2049879"/>
    <lineage>
        <taxon>Archaea</taxon>
        <taxon>Thermoproteota</taxon>
        <taxon>Thermoprotei</taxon>
        <taxon>Sulfolobales</taxon>
        <taxon>Sulfolobaceae</taxon>
        <taxon>Sulfurisphaera</taxon>
    </lineage>
</organism>
<dbReference type="Pfam" id="PF00132">
    <property type="entry name" value="Hexapep"/>
    <property type="match status" value="1"/>
</dbReference>
<keyword evidence="5" id="KW-0808">Transferase</keyword>
<feature type="domain" description="Mannose-1-phosphate guanyltransferase C-terminal" evidence="12">
    <location>
        <begin position="259"/>
        <end position="342"/>
    </location>
</feature>
<sequence>MKAFIFAAGAGERLEPITHTRPKVFVPILSKPLIKYHIEYLHKCGIKDITIVISPKHKEYFEKHLSNVSFVTQQEDLKGTGAALKSTKFDDEALIIYGDVFIPSEDIICKFLLQKDNAILGVKVENPKEYGVLVTNNEGNLTEIIEKPENPPSNLINGGIYKLSSDIFSYLDKTKVSERGELELTDALTLMAKERTIKVIQYEGFWYDIGRPWNIIDVNKWALDNLEFSKNLGNVEDNVKIKGKAIIEEDVEIKSGTYIEGPVYIGRKSEIGPNSYIRPYTVLTEKVKVGASVEIKESVIMEGSKVPHLSYVGDSVIAEDVNLGAGTLIANLRFDEKDVKVNIKGKRVSSGRKKLGAFIGGHVRTGINVTILPGIKIGAYARIYPGAVVNRDVGYGEFFKA</sequence>
<dbReference type="EMBL" id="AP031322">
    <property type="protein sequence ID" value="BFH73512.1"/>
    <property type="molecule type" value="Genomic_DNA"/>
</dbReference>
<accession>A0AAT9GRK4</accession>
<dbReference type="Gene3D" id="2.160.10.10">
    <property type="entry name" value="Hexapeptide repeat proteins"/>
    <property type="match status" value="1"/>
</dbReference>